<feature type="non-terminal residue" evidence="2">
    <location>
        <position position="1"/>
    </location>
</feature>
<evidence type="ECO:0000313" key="2">
    <source>
        <dbReference type="EMBL" id="CAA9521319.1"/>
    </source>
</evidence>
<name>A0A6J4TE19_9ACTN</name>
<sequence>VHLLCPTTFWGVGGYPERRSMRDSASSLRGRTLPRTPV</sequence>
<dbReference type="EMBL" id="CADCVM010000403">
    <property type="protein sequence ID" value="CAA9521319.1"/>
    <property type="molecule type" value="Genomic_DNA"/>
</dbReference>
<dbReference type="AlphaFoldDB" id="A0A6J4TE19"/>
<proteinExistence type="predicted"/>
<protein>
    <submittedName>
        <fullName evidence="2">Uncharacterized protein</fullName>
    </submittedName>
</protein>
<reference evidence="2" key="1">
    <citation type="submission" date="2020-02" db="EMBL/GenBank/DDBJ databases">
        <authorList>
            <person name="Meier V. D."/>
        </authorList>
    </citation>
    <scope>NUCLEOTIDE SEQUENCE</scope>
    <source>
        <strain evidence="2">AVDCRST_MAG05</strain>
    </source>
</reference>
<feature type="non-terminal residue" evidence="2">
    <location>
        <position position="38"/>
    </location>
</feature>
<evidence type="ECO:0000256" key="1">
    <source>
        <dbReference type="SAM" id="MobiDB-lite"/>
    </source>
</evidence>
<gene>
    <name evidence="2" type="ORF">AVDCRST_MAG05-3632</name>
</gene>
<feature type="region of interest" description="Disordered" evidence="1">
    <location>
        <begin position="16"/>
        <end position="38"/>
    </location>
</feature>
<accession>A0A6J4TE19</accession>
<organism evidence="2">
    <name type="scientific">uncultured Rubrobacteraceae bacterium</name>
    <dbReference type="NCBI Taxonomy" id="349277"/>
    <lineage>
        <taxon>Bacteria</taxon>
        <taxon>Bacillati</taxon>
        <taxon>Actinomycetota</taxon>
        <taxon>Rubrobacteria</taxon>
        <taxon>Rubrobacterales</taxon>
        <taxon>Rubrobacteraceae</taxon>
        <taxon>environmental samples</taxon>
    </lineage>
</organism>